<keyword evidence="3" id="KW-0539">Nucleus</keyword>
<evidence type="ECO:0000256" key="2">
    <source>
        <dbReference type="ARBA" id="ARBA00023163"/>
    </source>
</evidence>
<evidence type="ECO:0000256" key="4">
    <source>
        <dbReference type="SAM" id="MobiDB-lite"/>
    </source>
</evidence>
<accession>A0A6P8BE26</accession>
<dbReference type="GO" id="GO:0000981">
    <property type="term" value="F:DNA-binding transcription factor activity, RNA polymerase II-specific"/>
    <property type="evidence" value="ECO:0007669"/>
    <property type="project" value="InterPro"/>
</dbReference>
<keyword evidence="6" id="KW-1185">Reference proteome</keyword>
<evidence type="ECO:0000256" key="1">
    <source>
        <dbReference type="ARBA" id="ARBA00023015"/>
    </source>
</evidence>
<dbReference type="GeneID" id="41957819"/>
<dbReference type="InterPro" id="IPR036864">
    <property type="entry name" value="Zn2-C6_fun-type_DNA-bd_sf"/>
</dbReference>
<feature type="region of interest" description="Disordered" evidence="4">
    <location>
        <begin position="550"/>
        <end position="569"/>
    </location>
</feature>
<sequence length="691" mass="76045">MATLSGSQESNVTPLVKRRKIRKGTQSCWECKRRKMRCTFDNSGAGCVACQRRGSACIGQDLPEEPVGVSMAARLKQMEASIEALAQVMSPAVTPDATLTPQPARTKTTQPTIDSVHLELFETTPELTQLSRQLVSAWPTGEALAEILALPVSAGPLLHAALACTPPSSAYYQAKLSSSTRDILQTPEETWHPITIARSLLILAIFLDCGPSPRFDHTKVRALKAAQSCISGDTDLLGSIEGIECIFLLSQSENISGNLRRSWLSNKRAMALAQMMGLDRCKIGQPVKQSIKFVHGDTHNRVDLEYIWFRIVMSDRYLCLMLNLPPGTTDNRFASPEALATCIPIERLERLECAAAGLMLQRETCTESMATTIEVDKMLQQAAACMPTQWWLIPTQKGEALTYQDRIKVMYQFTHYYLLGQAHLPYLLSTSTDSRHICSKITAVNASREVLSRFVAFDEHDASHHCHGIGFLTFTAITALCVAHIDVRRQPASKSSFGFLSHQRPGDRGLMERAVDRIRGSERPLAIKTVEILEKLLAIEAYSAGGTRYSANSNPHSDEEEECSGNVNGGMDDRLRIHIPYLGTVEIRRALDLEQLPGIETGNQGTEPGNMSGQTPAGLNWTQWSDTTLLDSVAGTANDHSQNILPSLAAGVEDWAMQGVDMALFDRLIRGVEDPASQVSSWLHLQEDNSI</sequence>
<evidence type="ECO:0000313" key="6">
    <source>
        <dbReference type="Proteomes" id="UP000515153"/>
    </source>
</evidence>
<keyword evidence="1" id="KW-0805">Transcription regulation</keyword>
<dbReference type="SMART" id="SM00066">
    <property type="entry name" value="GAL4"/>
    <property type="match status" value="1"/>
</dbReference>
<dbReference type="Gene3D" id="4.10.240.10">
    <property type="entry name" value="Zn(2)-C6 fungal-type DNA-binding domain"/>
    <property type="match status" value="1"/>
</dbReference>
<dbReference type="CDD" id="cd00067">
    <property type="entry name" value="GAL4"/>
    <property type="match status" value="1"/>
</dbReference>
<evidence type="ECO:0000313" key="7">
    <source>
        <dbReference type="RefSeq" id="XP_030985430.1"/>
    </source>
</evidence>
<keyword evidence="2" id="KW-0804">Transcription</keyword>
<evidence type="ECO:0000259" key="5">
    <source>
        <dbReference type="PROSITE" id="PS00463"/>
    </source>
</evidence>
<gene>
    <name evidence="7" type="ORF">PgNI_02851</name>
</gene>
<dbReference type="PANTHER" id="PTHR47840">
    <property type="entry name" value="ZN(II)2CYS6 TRANSCRIPTION FACTOR (EUROFUNG)-RELATED"/>
    <property type="match status" value="1"/>
</dbReference>
<dbReference type="PROSITE" id="PS00463">
    <property type="entry name" value="ZN2_CY6_FUNGAL_1"/>
    <property type="match status" value="1"/>
</dbReference>
<protein>
    <recommendedName>
        <fullName evidence="5">Zn(2)-C6 fungal-type domain-containing protein</fullName>
    </recommendedName>
</protein>
<dbReference type="GO" id="GO:0008270">
    <property type="term" value="F:zinc ion binding"/>
    <property type="evidence" value="ECO:0007669"/>
    <property type="project" value="InterPro"/>
</dbReference>
<organism evidence="6 7">
    <name type="scientific">Pyricularia grisea</name>
    <name type="common">Crabgrass-specific blast fungus</name>
    <name type="synonym">Magnaporthe grisea</name>
    <dbReference type="NCBI Taxonomy" id="148305"/>
    <lineage>
        <taxon>Eukaryota</taxon>
        <taxon>Fungi</taxon>
        <taxon>Dikarya</taxon>
        <taxon>Ascomycota</taxon>
        <taxon>Pezizomycotina</taxon>
        <taxon>Sordariomycetes</taxon>
        <taxon>Sordariomycetidae</taxon>
        <taxon>Magnaporthales</taxon>
        <taxon>Pyriculariaceae</taxon>
        <taxon>Pyricularia</taxon>
    </lineage>
</organism>
<dbReference type="PANTHER" id="PTHR47840:SF1">
    <property type="entry name" value="ZN(II)2CYS6 TRANSCRIPTION FACTOR (EUROFUNG)"/>
    <property type="match status" value="1"/>
</dbReference>
<dbReference type="RefSeq" id="XP_030985430.1">
    <property type="nucleotide sequence ID" value="XM_031122908.1"/>
</dbReference>
<dbReference type="SUPFAM" id="SSF57701">
    <property type="entry name" value="Zn2/Cys6 DNA-binding domain"/>
    <property type="match status" value="1"/>
</dbReference>
<dbReference type="Proteomes" id="UP000515153">
    <property type="component" value="Unplaced"/>
</dbReference>
<dbReference type="InterPro" id="IPR001138">
    <property type="entry name" value="Zn2Cys6_DnaBD"/>
</dbReference>
<proteinExistence type="predicted"/>
<reference evidence="7" key="2">
    <citation type="submission" date="2019-10" db="EMBL/GenBank/DDBJ databases">
        <authorList>
            <consortium name="NCBI Genome Project"/>
        </authorList>
    </citation>
    <scope>NUCLEOTIDE SEQUENCE</scope>
    <source>
        <strain evidence="7">NI907</strain>
    </source>
</reference>
<reference evidence="7" key="1">
    <citation type="journal article" date="2019" name="Mol. Biol. Evol.">
        <title>Blast fungal genomes show frequent chromosomal changes, gene gains and losses, and effector gene turnover.</title>
        <authorList>
            <person name="Gomez Luciano L.B."/>
            <person name="Jason Tsai I."/>
            <person name="Chuma I."/>
            <person name="Tosa Y."/>
            <person name="Chen Y.H."/>
            <person name="Li J.Y."/>
            <person name="Li M.Y."/>
            <person name="Jade Lu M.Y."/>
            <person name="Nakayashiki H."/>
            <person name="Li W.H."/>
        </authorList>
    </citation>
    <scope>NUCLEOTIDE SEQUENCE</scope>
    <source>
        <strain evidence="7">NI907</strain>
    </source>
</reference>
<evidence type="ECO:0000256" key="3">
    <source>
        <dbReference type="ARBA" id="ARBA00023242"/>
    </source>
</evidence>
<dbReference type="AlphaFoldDB" id="A0A6P8BE26"/>
<reference evidence="7" key="3">
    <citation type="submission" date="2025-08" db="UniProtKB">
        <authorList>
            <consortium name="RefSeq"/>
        </authorList>
    </citation>
    <scope>IDENTIFICATION</scope>
    <source>
        <strain evidence="7">NI907</strain>
    </source>
</reference>
<feature type="domain" description="Zn(2)-C6 fungal-type" evidence="5">
    <location>
        <begin position="27"/>
        <end position="57"/>
    </location>
</feature>
<dbReference type="CDD" id="cd12148">
    <property type="entry name" value="fungal_TF_MHR"/>
    <property type="match status" value="1"/>
</dbReference>
<name>A0A6P8BE26_PYRGI</name>
<dbReference type="KEGG" id="pgri:PgNI_02851"/>